<protein>
    <submittedName>
        <fullName evidence="1">DUF72 domain-containing protein</fullName>
    </submittedName>
</protein>
<name>A0A956NFW9_UNCEI</name>
<dbReference type="InterPro" id="IPR036520">
    <property type="entry name" value="UPF0759_sf"/>
</dbReference>
<evidence type="ECO:0000313" key="1">
    <source>
        <dbReference type="EMBL" id="MCA9758184.1"/>
    </source>
</evidence>
<dbReference type="EMBL" id="JAGQHS010000149">
    <property type="protein sequence ID" value="MCA9758184.1"/>
    <property type="molecule type" value="Genomic_DNA"/>
</dbReference>
<dbReference type="Proteomes" id="UP000739538">
    <property type="component" value="Unassembled WGS sequence"/>
</dbReference>
<dbReference type="InterPro" id="IPR002763">
    <property type="entry name" value="DUF72"/>
</dbReference>
<comment type="caution">
    <text evidence="1">The sequence shown here is derived from an EMBL/GenBank/DDBJ whole genome shotgun (WGS) entry which is preliminary data.</text>
</comment>
<evidence type="ECO:0000313" key="2">
    <source>
        <dbReference type="Proteomes" id="UP000739538"/>
    </source>
</evidence>
<dbReference type="Pfam" id="PF01904">
    <property type="entry name" value="DUF72"/>
    <property type="match status" value="1"/>
</dbReference>
<accession>A0A956NFW9</accession>
<reference evidence="1" key="1">
    <citation type="submission" date="2020-04" db="EMBL/GenBank/DDBJ databases">
        <authorList>
            <person name="Zhang T."/>
        </authorList>
    </citation>
    <scope>NUCLEOTIDE SEQUENCE</scope>
    <source>
        <strain evidence="1">HKST-UBA02</strain>
    </source>
</reference>
<organism evidence="1 2">
    <name type="scientific">Eiseniibacteriota bacterium</name>
    <dbReference type="NCBI Taxonomy" id="2212470"/>
    <lineage>
        <taxon>Bacteria</taxon>
        <taxon>Candidatus Eiseniibacteriota</taxon>
    </lineage>
</organism>
<reference evidence="1" key="2">
    <citation type="journal article" date="2021" name="Microbiome">
        <title>Successional dynamics and alternative stable states in a saline activated sludge microbial community over 9 years.</title>
        <authorList>
            <person name="Wang Y."/>
            <person name="Ye J."/>
            <person name="Ju F."/>
            <person name="Liu L."/>
            <person name="Boyd J.A."/>
            <person name="Deng Y."/>
            <person name="Parks D.H."/>
            <person name="Jiang X."/>
            <person name="Yin X."/>
            <person name="Woodcroft B.J."/>
            <person name="Tyson G.W."/>
            <person name="Hugenholtz P."/>
            <person name="Polz M.F."/>
            <person name="Zhang T."/>
        </authorList>
    </citation>
    <scope>NUCLEOTIDE SEQUENCE</scope>
    <source>
        <strain evidence="1">HKST-UBA02</strain>
    </source>
</reference>
<dbReference type="AlphaFoldDB" id="A0A956NFW9"/>
<gene>
    <name evidence="1" type="ORF">KDA27_20485</name>
</gene>
<dbReference type="Gene3D" id="3.20.20.410">
    <property type="entry name" value="Protein of unknown function UPF0759"/>
    <property type="match status" value="1"/>
</dbReference>
<sequence length="232" mass="26580">MECIVGTSGFSYKPWKGTFYPSDLPDKQMLNYYGQILSGVEIDNTFYRLPKKAVLESWADQVPENFRFTIKASRRITHFARLKNADEPLSFLMSNVEVLGDRLGAVFFQLPPNLQKDVPRLEAFLDLLPAGVPTAFEFRASSWFCDEVYSVLEQRGVALCQADTDEEPISAIRPTARLGYLRLRREEYDDAYLDLWAERIRSAPWDRALVFFKHEDGGVGPVRAKALQERLS</sequence>
<dbReference type="PANTHER" id="PTHR30348:SF4">
    <property type="entry name" value="DUF72 DOMAIN-CONTAINING PROTEIN"/>
    <property type="match status" value="1"/>
</dbReference>
<proteinExistence type="predicted"/>
<dbReference type="PANTHER" id="PTHR30348">
    <property type="entry name" value="UNCHARACTERIZED PROTEIN YECE"/>
    <property type="match status" value="1"/>
</dbReference>
<dbReference type="SUPFAM" id="SSF117396">
    <property type="entry name" value="TM1631-like"/>
    <property type="match status" value="1"/>
</dbReference>